<evidence type="ECO:0000313" key="3">
    <source>
        <dbReference type="Proteomes" id="UP000555322"/>
    </source>
</evidence>
<comment type="caution">
    <text evidence="2">The sequence shown here is derived from an EMBL/GenBank/DDBJ whole genome shotgun (WGS) entry which is preliminary data.</text>
</comment>
<sequence length="291" mass="33974">MSENLLVTIYIPTFNRVDLLERAINSVVTQSYKNIEIIVVDDCSTDGTQEFLKEIAKGDERIKFFLKEKNGGACESRNIAIQNARGEYITGLDDDDYFLPNRIENFVSNLSNVKNSVLLFDNPIIKLDDRPIITKKRKIMNTLKPKKIRAKDLIFSNYIGNQVFIKTDILKKFGGFDKNMPMWQDIECWYNILVNTGGYGLSLNSYTYVVDLSHEMDRISNFKIEKGKKAFRCFSKKHSLSQQDSQLLFCQLYGYDKKLIKLGPLFEKLRRRFDLLIFLNTLKNLYLFFKR</sequence>
<organism evidence="2 3">
    <name type="scientific">Acinetobacter terrestris</name>
    <dbReference type="NCBI Taxonomy" id="2529843"/>
    <lineage>
        <taxon>Bacteria</taxon>
        <taxon>Pseudomonadati</taxon>
        <taxon>Pseudomonadota</taxon>
        <taxon>Gammaproteobacteria</taxon>
        <taxon>Moraxellales</taxon>
        <taxon>Moraxellaceae</taxon>
        <taxon>Acinetobacter</taxon>
        <taxon>Acinetobacter Taxon 24</taxon>
    </lineage>
</organism>
<dbReference type="EMBL" id="JABERJ010000039">
    <property type="protein sequence ID" value="NNH27468.1"/>
    <property type="molecule type" value="Genomic_DNA"/>
</dbReference>
<gene>
    <name evidence="2" type="ORF">HLH15_13580</name>
</gene>
<dbReference type="InterPro" id="IPR029044">
    <property type="entry name" value="Nucleotide-diphossugar_trans"/>
</dbReference>
<dbReference type="PANTHER" id="PTHR22916">
    <property type="entry name" value="GLYCOSYLTRANSFERASE"/>
    <property type="match status" value="1"/>
</dbReference>
<proteinExistence type="predicted"/>
<dbReference type="CDD" id="cd00761">
    <property type="entry name" value="Glyco_tranf_GTA_type"/>
    <property type="match status" value="1"/>
</dbReference>
<dbReference type="Gene3D" id="3.90.550.10">
    <property type="entry name" value="Spore Coat Polysaccharide Biosynthesis Protein SpsA, Chain A"/>
    <property type="match status" value="1"/>
</dbReference>
<evidence type="ECO:0000259" key="1">
    <source>
        <dbReference type="Pfam" id="PF00535"/>
    </source>
</evidence>
<name>A0ABX1UW82_9GAMM</name>
<accession>A0ABX1UW82</accession>
<dbReference type="RefSeq" id="WP_171537013.1">
    <property type="nucleotide sequence ID" value="NZ_JABERJ010000039.1"/>
</dbReference>
<keyword evidence="3" id="KW-1185">Reference proteome</keyword>
<dbReference type="SUPFAM" id="SSF53448">
    <property type="entry name" value="Nucleotide-diphospho-sugar transferases"/>
    <property type="match status" value="1"/>
</dbReference>
<evidence type="ECO:0000313" key="2">
    <source>
        <dbReference type="EMBL" id="NNH27468.1"/>
    </source>
</evidence>
<dbReference type="Proteomes" id="UP000555322">
    <property type="component" value="Unassembled WGS sequence"/>
</dbReference>
<dbReference type="InterPro" id="IPR001173">
    <property type="entry name" value="Glyco_trans_2-like"/>
</dbReference>
<feature type="domain" description="Glycosyltransferase 2-like" evidence="1">
    <location>
        <begin position="8"/>
        <end position="172"/>
    </location>
</feature>
<dbReference type="PANTHER" id="PTHR22916:SF3">
    <property type="entry name" value="UDP-GLCNAC:BETAGAL BETA-1,3-N-ACETYLGLUCOSAMINYLTRANSFERASE-LIKE PROTEIN 1"/>
    <property type="match status" value="1"/>
</dbReference>
<protein>
    <submittedName>
        <fullName evidence="2">Glycosyltransferase</fullName>
    </submittedName>
</protein>
<reference evidence="2 3" key="1">
    <citation type="submission" date="2020-04" db="EMBL/GenBank/DDBJ databases">
        <title>Acinetobacter Taxon 24.</title>
        <authorList>
            <person name="Nemec A."/>
            <person name="Radolfova-Krizova L."/>
            <person name="Higgins P.G."/>
            <person name="Spanelova P."/>
        </authorList>
    </citation>
    <scope>NUCLEOTIDE SEQUENCE [LARGE SCALE GENOMIC DNA]</scope>
    <source>
        <strain evidence="2 3">ANC 5084</strain>
    </source>
</reference>
<dbReference type="Pfam" id="PF00535">
    <property type="entry name" value="Glycos_transf_2"/>
    <property type="match status" value="1"/>
</dbReference>